<gene>
    <name evidence="1" type="ORF">Fcan01_27528</name>
</gene>
<reference evidence="1 2" key="1">
    <citation type="submission" date="2015-12" db="EMBL/GenBank/DDBJ databases">
        <title>The genome of Folsomia candida.</title>
        <authorList>
            <person name="Faddeeva A."/>
            <person name="Derks M.F."/>
            <person name="Anvar Y."/>
            <person name="Smit S."/>
            <person name="Van Straalen N."/>
            <person name="Roelofs D."/>
        </authorList>
    </citation>
    <scope>NUCLEOTIDE SEQUENCE [LARGE SCALE GENOMIC DNA]</scope>
    <source>
        <strain evidence="1 2">VU population</strain>
        <tissue evidence="1">Whole body</tissue>
    </source>
</reference>
<name>A0A226CZ10_FOLCA</name>
<dbReference type="InterPro" id="IPR043502">
    <property type="entry name" value="DNA/RNA_pol_sf"/>
</dbReference>
<protein>
    <recommendedName>
        <fullName evidence="3">Reverse transcriptase domain-containing protein</fullName>
    </recommendedName>
</protein>
<dbReference type="Pfam" id="PF05380">
    <property type="entry name" value="Peptidase_A17"/>
    <property type="match status" value="1"/>
</dbReference>
<dbReference type="EMBL" id="LNIX01000053">
    <property type="protein sequence ID" value="OXA37717.1"/>
    <property type="molecule type" value="Genomic_DNA"/>
</dbReference>
<dbReference type="AlphaFoldDB" id="A0A226CZ10"/>
<dbReference type="PANTHER" id="PTHR47331">
    <property type="entry name" value="PHD-TYPE DOMAIN-CONTAINING PROTEIN"/>
    <property type="match status" value="1"/>
</dbReference>
<dbReference type="SUPFAM" id="SSF56672">
    <property type="entry name" value="DNA/RNA polymerases"/>
    <property type="match status" value="1"/>
</dbReference>
<proteinExistence type="predicted"/>
<evidence type="ECO:0000313" key="1">
    <source>
        <dbReference type="EMBL" id="OXA37717.1"/>
    </source>
</evidence>
<dbReference type="GO" id="GO:0071897">
    <property type="term" value="P:DNA biosynthetic process"/>
    <property type="evidence" value="ECO:0007669"/>
    <property type="project" value="UniProtKB-ARBA"/>
</dbReference>
<accession>A0A226CZ10</accession>
<evidence type="ECO:0008006" key="3">
    <source>
        <dbReference type="Google" id="ProtNLM"/>
    </source>
</evidence>
<dbReference type="PANTHER" id="PTHR47331:SF4">
    <property type="entry name" value="PEPTIDASE S1 DOMAIN-CONTAINING PROTEIN"/>
    <property type="match status" value="1"/>
</dbReference>
<evidence type="ECO:0000313" key="2">
    <source>
        <dbReference type="Proteomes" id="UP000198287"/>
    </source>
</evidence>
<comment type="caution">
    <text evidence="1">The sequence shown here is derived from an EMBL/GenBank/DDBJ whole genome shotgun (WGS) entry which is preliminary data.</text>
</comment>
<sequence>MIEVKEDDRDFLRFLWWEDATQEKLIEFRHKRVVFGVNCSPFILAALLEKHLKSVKAEFQPLANKLLGSLYVDNCVTSLDTFKEYETFKALSTEILSDAKMNLRQWEHTAVGTSGIEFNRYCGLDGGSSCVPQDSSIKITTMVLGLVWDKDKDTLSCKIKIADLQEKLTKRVILSRIQKIFDPIGFRCPATLQPKILLQEAWAQKLEWDKELPQEMQQKFVTWCEEMECLAKIKIPRWASISACRPQDLQFHVFCDASQAAYASAVYVRIRIGEQVQVHLLQAKSRVAPLKKMTIPTLELLGCTIAARMMNSVSDALSLDAGVTTTYWTDSTTALAWIQRNDDWGTFVGNRVRSILNLTNCAEYWRHVPGVMNPADLPSRGCDARELLESKWWEGPAWLKEDEDKWPTRVVDLNEADVATEKKITSTQMTSTSQVAESLYVERFSSFHKNVRVIGWIRRFVKNSRSS</sequence>
<dbReference type="OrthoDB" id="416987at2759"/>
<dbReference type="Proteomes" id="UP000198287">
    <property type="component" value="Unassembled WGS sequence"/>
</dbReference>
<keyword evidence="2" id="KW-1185">Reference proteome</keyword>
<dbReference type="InterPro" id="IPR008042">
    <property type="entry name" value="Retrotrans_Pao"/>
</dbReference>
<dbReference type="OMA" id="WASISAC"/>
<organism evidence="1 2">
    <name type="scientific">Folsomia candida</name>
    <name type="common">Springtail</name>
    <dbReference type="NCBI Taxonomy" id="158441"/>
    <lineage>
        <taxon>Eukaryota</taxon>
        <taxon>Metazoa</taxon>
        <taxon>Ecdysozoa</taxon>
        <taxon>Arthropoda</taxon>
        <taxon>Hexapoda</taxon>
        <taxon>Collembola</taxon>
        <taxon>Entomobryomorpha</taxon>
        <taxon>Isotomoidea</taxon>
        <taxon>Isotomidae</taxon>
        <taxon>Proisotominae</taxon>
        <taxon>Folsomia</taxon>
    </lineage>
</organism>